<comment type="caution">
    <text evidence="1">The sequence shown here is derived from an EMBL/GenBank/DDBJ whole genome shotgun (WGS) entry which is preliminary data.</text>
</comment>
<sequence>MQILSFIPYHHLQSSSREEKYLSIGEEAETPMRSESFKGRNVTDIPYG</sequence>
<keyword evidence="2" id="KW-1185">Reference proteome</keyword>
<dbReference type="EMBL" id="LYOR01000003">
    <property type="protein sequence ID" value="OFV66179.1"/>
    <property type="molecule type" value="Genomic_DNA"/>
</dbReference>
<organism evidence="1 2">
    <name type="scientific">Candidatus Syntropharchaeum butanivorans</name>
    <dbReference type="NCBI Taxonomy" id="1839936"/>
    <lineage>
        <taxon>Archaea</taxon>
        <taxon>Methanobacteriati</taxon>
        <taxon>Methanobacteriota</taxon>
        <taxon>Stenosarchaea group</taxon>
        <taxon>Methanomicrobia</taxon>
        <taxon>Methanosarcinales</taxon>
        <taxon>ANME-2 cluster</taxon>
        <taxon>Candidatus Syntropharchaeum</taxon>
    </lineage>
</organism>
<evidence type="ECO:0000313" key="1">
    <source>
        <dbReference type="EMBL" id="OFV66179.1"/>
    </source>
</evidence>
<name>A0A1F2P4F0_9EURY</name>
<evidence type="ECO:0000313" key="2">
    <source>
        <dbReference type="Proteomes" id="UP000185779"/>
    </source>
</evidence>
<accession>A0A1F2P4F0</accession>
<dbReference type="AlphaFoldDB" id="A0A1F2P4F0"/>
<proteinExistence type="predicted"/>
<dbReference type="Proteomes" id="UP000185779">
    <property type="component" value="Unassembled WGS sequence"/>
</dbReference>
<gene>
    <name evidence="1" type="ORF">SBU_000721</name>
</gene>
<protein>
    <submittedName>
        <fullName evidence="1">Uncharacterized protein</fullName>
    </submittedName>
</protein>
<reference evidence="1" key="1">
    <citation type="submission" date="2016-05" db="EMBL/GenBank/DDBJ databases">
        <title>Microbial consortia oxidize butane by reversing methanogenesis.</title>
        <authorList>
            <person name="Laso-Perez R."/>
            <person name="Richter M."/>
            <person name="Wegener G."/>
            <person name="Musat F."/>
        </authorList>
    </citation>
    <scope>NUCLEOTIDE SEQUENCE [LARGE SCALE GENOMIC DNA]</scope>
    <source>
        <strain evidence="1">BOX1</strain>
    </source>
</reference>